<dbReference type="OrthoDB" id="9778208at2"/>
<dbReference type="InterPro" id="IPR029063">
    <property type="entry name" value="SAM-dependent_MTases_sf"/>
</dbReference>
<comment type="caution">
    <text evidence="5">The sequence shown here is derived from an EMBL/GenBank/DDBJ whole genome shotgun (WGS) entry which is preliminary data.</text>
</comment>
<dbReference type="Gene3D" id="3.40.50.150">
    <property type="entry name" value="Vaccinia Virus protein VP39"/>
    <property type="match status" value="1"/>
</dbReference>
<protein>
    <submittedName>
        <fullName evidence="5">SAM-dependent methyltransferase</fullName>
    </submittedName>
</protein>
<dbReference type="GO" id="GO:0008757">
    <property type="term" value="F:S-adenosylmethionine-dependent methyltransferase activity"/>
    <property type="evidence" value="ECO:0007669"/>
    <property type="project" value="InterPro"/>
</dbReference>
<keyword evidence="4" id="KW-0949">S-adenosyl-L-methionine</keyword>
<dbReference type="GO" id="GO:0032259">
    <property type="term" value="P:methylation"/>
    <property type="evidence" value="ECO:0007669"/>
    <property type="project" value="UniProtKB-KW"/>
</dbReference>
<proteinExistence type="predicted"/>
<keyword evidence="2 5" id="KW-0489">Methyltransferase</keyword>
<dbReference type="PROSITE" id="PS51585">
    <property type="entry name" value="SAM_MT_TPMT"/>
    <property type="match status" value="1"/>
</dbReference>
<dbReference type="CDD" id="cd02440">
    <property type="entry name" value="AdoMet_MTases"/>
    <property type="match status" value="1"/>
</dbReference>
<dbReference type="Proteomes" id="UP000237608">
    <property type="component" value="Unassembled WGS sequence"/>
</dbReference>
<evidence type="ECO:0000256" key="3">
    <source>
        <dbReference type="ARBA" id="ARBA00022679"/>
    </source>
</evidence>
<evidence type="ECO:0000256" key="2">
    <source>
        <dbReference type="ARBA" id="ARBA00022603"/>
    </source>
</evidence>
<reference evidence="5 6" key="1">
    <citation type="submission" date="2016-12" db="EMBL/GenBank/DDBJ databases">
        <title>Trade-off between light-utilization and light-protection in marine flavobacteria.</title>
        <authorList>
            <person name="Kumagai Y."/>
            <person name="Yoshizawa S."/>
            <person name="Kogure K."/>
            <person name="Iwasaki W."/>
        </authorList>
    </citation>
    <scope>NUCLEOTIDE SEQUENCE [LARGE SCALE GENOMIC DNA]</scope>
    <source>
        <strain evidence="5 6">KCTC 22729</strain>
    </source>
</reference>
<evidence type="ECO:0000313" key="5">
    <source>
        <dbReference type="EMBL" id="PQJ75256.1"/>
    </source>
</evidence>
<organism evidence="5 6">
    <name type="scientific">Polaribacter gangjinensis</name>
    <dbReference type="NCBI Taxonomy" id="574710"/>
    <lineage>
        <taxon>Bacteria</taxon>
        <taxon>Pseudomonadati</taxon>
        <taxon>Bacteroidota</taxon>
        <taxon>Flavobacteriia</taxon>
        <taxon>Flavobacteriales</taxon>
        <taxon>Flavobacteriaceae</taxon>
    </lineage>
</organism>
<keyword evidence="1" id="KW-0597">Phosphoprotein</keyword>
<keyword evidence="3 5" id="KW-0808">Transferase</keyword>
<dbReference type="Pfam" id="PF05724">
    <property type="entry name" value="TPMT"/>
    <property type="match status" value="1"/>
</dbReference>
<dbReference type="RefSeq" id="WP_105046395.1">
    <property type="nucleotide sequence ID" value="NZ_CP150662.1"/>
</dbReference>
<accession>A0A2S7WCX2</accession>
<dbReference type="PANTHER" id="PTHR32183">
    <property type="match status" value="1"/>
</dbReference>
<keyword evidence="6" id="KW-1185">Reference proteome</keyword>
<evidence type="ECO:0000313" key="6">
    <source>
        <dbReference type="Proteomes" id="UP000237608"/>
    </source>
</evidence>
<evidence type="ECO:0000256" key="1">
    <source>
        <dbReference type="ARBA" id="ARBA00022553"/>
    </source>
</evidence>
<evidence type="ECO:0000256" key="4">
    <source>
        <dbReference type="ARBA" id="ARBA00022691"/>
    </source>
</evidence>
<name>A0A2S7WCX2_9FLAO</name>
<dbReference type="AlphaFoldDB" id="A0A2S7WCX2"/>
<dbReference type="InterPro" id="IPR008854">
    <property type="entry name" value="TPMT"/>
</dbReference>
<gene>
    <name evidence="5" type="ORF">BTO13_08350</name>
</gene>
<dbReference type="SUPFAM" id="SSF53335">
    <property type="entry name" value="S-adenosyl-L-methionine-dependent methyltransferases"/>
    <property type="match status" value="1"/>
</dbReference>
<dbReference type="EMBL" id="MSCL01000001">
    <property type="protein sequence ID" value="PQJ75256.1"/>
    <property type="molecule type" value="Genomic_DNA"/>
</dbReference>
<dbReference type="PANTHER" id="PTHR32183:SF6">
    <property type="entry name" value="CYSTEINE SULFINATE DESULFINASE_CYSTEINE DESULFURASE AND RELATED ENZYMES"/>
    <property type="match status" value="1"/>
</dbReference>
<sequence>MDLSADFWNTKYKNNQIGWDLGEISPPLKAYFEQLTHKNIKILIPGGGNSYEAEWLFKNGFQNVFVVDLSEIALKNIQQRIPDFPTSQLIHANFFDINNSFDLIVEQTFFCAIHPNLRANYAKKMNELLKPNGKLVGLLFDAKLNDNHPPFGGNKEEYKAYFEPYFSIEIMENAFNSINSRAGMELFCVFKNTITKT</sequence>